<sequence>MLLRRSSPAGSCHSTSSSSNSRFRAPWVQRQRVILCAQQTADVSNAHQQRQLQQQEQQRAFAALKAAAPVCSAQLQVQQGGNGLAASTRIEAGQTVLQLTNHNALIVLKQGSAREAVAAWQQQFLMPWEEQHGQLPKQLKDFIASEEEDMSGSKKICIMDKG</sequence>
<keyword evidence="3" id="KW-1185">Reference proteome</keyword>
<name>A0A383W730_TETOB</name>
<evidence type="ECO:0000313" key="3">
    <source>
        <dbReference type="Proteomes" id="UP000256970"/>
    </source>
</evidence>
<accession>A0A383W730</accession>
<reference evidence="2 3" key="1">
    <citation type="submission" date="2016-10" db="EMBL/GenBank/DDBJ databases">
        <authorList>
            <person name="Cai Z."/>
        </authorList>
    </citation>
    <scope>NUCLEOTIDE SEQUENCE [LARGE SCALE GENOMIC DNA]</scope>
</reference>
<evidence type="ECO:0000313" key="2">
    <source>
        <dbReference type="EMBL" id="SZX73261.1"/>
    </source>
</evidence>
<dbReference type="EMBL" id="FNXT01001186">
    <property type="protein sequence ID" value="SZX73261.1"/>
    <property type="molecule type" value="Genomic_DNA"/>
</dbReference>
<gene>
    <name evidence="2" type="ORF">BQ4739_LOCUS13367</name>
</gene>
<evidence type="ECO:0000256" key="1">
    <source>
        <dbReference type="SAM" id="MobiDB-lite"/>
    </source>
</evidence>
<feature type="compositionally biased region" description="Low complexity" evidence="1">
    <location>
        <begin position="1"/>
        <end position="21"/>
    </location>
</feature>
<organism evidence="2 3">
    <name type="scientific">Tetradesmus obliquus</name>
    <name type="common">Green alga</name>
    <name type="synonym">Acutodesmus obliquus</name>
    <dbReference type="NCBI Taxonomy" id="3088"/>
    <lineage>
        <taxon>Eukaryota</taxon>
        <taxon>Viridiplantae</taxon>
        <taxon>Chlorophyta</taxon>
        <taxon>core chlorophytes</taxon>
        <taxon>Chlorophyceae</taxon>
        <taxon>CS clade</taxon>
        <taxon>Sphaeropleales</taxon>
        <taxon>Scenedesmaceae</taxon>
        <taxon>Tetradesmus</taxon>
    </lineage>
</organism>
<dbReference type="Proteomes" id="UP000256970">
    <property type="component" value="Unassembled WGS sequence"/>
</dbReference>
<protein>
    <submittedName>
        <fullName evidence="2">Uncharacterized protein</fullName>
    </submittedName>
</protein>
<feature type="region of interest" description="Disordered" evidence="1">
    <location>
        <begin position="1"/>
        <end position="23"/>
    </location>
</feature>
<proteinExistence type="predicted"/>
<dbReference type="AlphaFoldDB" id="A0A383W730"/>